<feature type="transmembrane region" description="Helical" evidence="5">
    <location>
        <begin position="225"/>
        <end position="255"/>
    </location>
</feature>
<reference evidence="8 9" key="1">
    <citation type="submission" date="2015-12" db="EMBL/GenBank/DDBJ databases">
        <title>Genome sequence of Tistrella mobilis MCCC 1A02139.</title>
        <authorList>
            <person name="Lu L."/>
            <person name="Lai Q."/>
            <person name="Shao Z."/>
            <person name="Qian P."/>
        </authorList>
    </citation>
    <scope>NUCLEOTIDE SEQUENCE [LARGE SCALE GENOMIC DNA]</scope>
    <source>
        <strain evidence="8 9">MCCC 1A02139</strain>
    </source>
</reference>
<dbReference type="Proteomes" id="UP000257706">
    <property type="component" value="Unassembled WGS sequence"/>
</dbReference>
<dbReference type="PROSITE" id="PS50928">
    <property type="entry name" value="ABC_TM1"/>
    <property type="match status" value="1"/>
</dbReference>
<dbReference type="InterPro" id="IPR025966">
    <property type="entry name" value="OppC_N"/>
</dbReference>
<dbReference type="Pfam" id="PF00528">
    <property type="entry name" value="BPD_transp_1"/>
    <property type="match status" value="1"/>
</dbReference>
<evidence type="ECO:0000256" key="2">
    <source>
        <dbReference type="ARBA" id="ARBA00022692"/>
    </source>
</evidence>
<keyword evidence="5" id="KW-0813">Transport</keyword>
<accession>A0A162M1Q3</accession>
<feature type="domain" description="ABC transmembrane type-1" evidence="6">
    <location>
        <begin position="176"/>
        <end position="372"/>
    </location>
</feature>
<dbReference type="InterPro" id="IPR000515">
    <property type="entry name" value="MetI-like"/>
</dbReference>
<comment type="similarity">
    <text evidence="5">Belongs to the binding-protein-dependent transport system permease family.</text>
</comment>
<keyword evidence="2 5" id="KW-0812">Transmembrane</keyword>
<dbReference type="RefSeq" id="WP_062761048.1">
    <property type="nucleotide sequence ID" value="NZ_CP121027.1"/>
</dbReference>
<keyword evidence="3 5" id="KW-1133">Transmembrane helix</keyword>
<evidence type="ECO:0000256" key="3">
    <source>
        <dbReference type="ARBA" id="ARBA00022989"/>
    </source>
</evidence>
<dbReference type="GeneID" id="97241533"/>
<evidence type="ECO:0000256" key="5">
    <source>
        <dbReference type="RuleBase" id="RU363032"/>
    </source>
</evidence>
<protein>
    <submittedName>
        <fullName evidence="7 8">ABC transporter permease</fullName>
    </submittedName>
</protein>
<evidence type="ECO:0000259" key="6">
    <source>
        <dbReference type="PROSITE" id="PS50928"/>
    </source>
</evidence>
<evidence type="ECO:0000313" key="10">
    <source>
        <dbReference type="Proteomes" id="UP000257706"/>
    </source>
</evidence>
<dbReference type="AlphaFoldDB" id="A0A162M1Q3"/>
<dbReference type="GO" id="GO:0005886">
    <property type="term" value="C:plasma membrane"/>
    <property type="evidence" value="ECO:0007669"/>
    <property type="project" value="UniProtKB-SubCell"/>
</dbReference>
<organism evidence="8 9">
    <name type="scientific">Tistrella mobilis</name>
    <dbReference type="NCBI Taxonomy" id="171437"/>
    <lineage>
        <taxon>Bacteria</taxon>
        <taxon>Pseudomonadati</taxon>
        <taxon>Pseudomonadota</taxon>
        <taxon>Alphaproteobacteria</taxon>
        <taxon>Geminicoccales</taxon>
        <taxon>Geminicoccaceae</taxon>
        <taxon>Tistrella</taxon>
    </lineage>
</organism>
<evidence type="ECO:0000313" key="7">
    <source>
        <dbReference type="EMBL" id="HAE50335.1"/>
    </source>
</evidence>
<evidence type="ECO:0000256" key="1">
    <source>
        <dbReference type="ARBA" id="ARBA00004651"/>
    </source>
</evidence>
<comment type="caution">
    <text evidence="8">The sequence shown here is derived from an EMBL/GenBank/DDBJ whole genome shotgun (WGS) entry which is preliminary data.</text>
</comment>
<dbReference type="Proteomes" id="UP000075787">
    <property type="component" value="Unassembled WGS sequence"/>
</dbReference>
<dbReference type="Gene3D" id="1.10.3720.10">
    <property type="entry name" value="MetI-like"/>
    <property type="match status" value="1"/>
</dbReference>
<evidence type="ECO:0000313" key="9">
    <source>
        <dbReference type="Proteomes" id="UP000075787"/>
    </source>
</evidence>
<feature type="transmembrane region" description="Helical" evidence="5">
    <location>
        <begin position="46"/>
        <end position="64"/>
    </location>
</feature>
<dbReference type="GO" id="GO:0055085">
    <property type="term" value="P:transmembrane transport"/>
    <property type="evidence" value="ECO:0007669"/>
    <property type="project" value="InterPro"/>
</dbReference>
<dbReference type="OrthoDB" id="9766870at2"/>
<feature type="transmembrane region" description="Helical" evidence="5">
    <location>
        <begin position="180"/>
        <end position="205"/>
    </location>
</feature>
<gene>
    <name evidence="8" type="ORF">AUP44_01780</name>
    <name evidence="7" type="ORF">DCK97_23260</name>
</gene>
<evidence type="ECO:0000256" key="4">
    <source>
        <dbReference type="ARBA" id="ARBA00023136"/>
    </source>
</evidence>
<name>A0A162M1Q3_9PROT</name>
<comment type="subcellular location">
    <subcellularLocation>
        <location evidence="1 5">Cell membrane</location>
        <topology evidence="1 5">Multi-pass membrane protein</topology>
    </subcellularLocation>
</comment>
<dbReference type="SUPFAM" id="SSF161098">
    <property type="entry name" value="MetI-like"/>
    <property type="match status" value="1"/>
</dbReference>
<dbReference type="EMBL" id="LPZR01000002">
    <property type="protein sequence ID" value="KYO57811.1"/>
    <property type="molecule type" value="Genomic_DNA"/>
</dbReference>
<dbReference type="PANTHER" id="PTHR43839">
    <property type="entry name" value="OPPC IN A BINDING PROTEIN-DEPENDENT TRANSPORT SYSTEM"/>
    <property type="match status" value="1"/>
</dbReference>
<dbReference type="CDD" id="cd06261">
    <property type="entry name" value="TM_PBP2"/>
    <property type="match status" value="1"/>
</dbReference>
<feature type="transmembrane region" description="Helical" evidence="5">
    <location>
        <begin position="351"/>
        <end position="371"/>
    </location>
</feature>
<dbReference type="PANTHER" id="PTHR43839:SF3">
    <property type="entry name" value="OLIGOPEPTIDE ABC TRANSPORTER, PERMEASE PROTEIN"/>
    <property type="match status" value="1"/>
</dbReference>
<sequence>MSGPDRYISHAPFDPVHDEVLTPAQEKYYLASQWRLMFWRLRRHKLAMASLWFLGFIYLVMIFAEPLSPYNPNTRHIDNIHAPPQTVHLFHNGEFVGPFVYGTRYALNMDTLTRTYSEDRVRPLPIGFFCSGEPYRLWGLIPMDIRLVCPPKGGTLFLLGTDRLGRDMLSRVIEGARISLTVGLIGITISFALGILFGGLSGYYGGWVDAGIQRLIEVIRSFPELPLWMALSAAMPVTWHPLWIFIGITVILGLLDWTGLARAVRSKLLALREEDYATAAVVMGARPRRVILRHLLPNFMSHLIVSATLTIPAMILGETALSFLGLGVRAPLISWGVLLNDAQDINVVTQYPWLLLPVVPVVLTVLAFNFLGDGLRDAADPYQT</sequence>
<keyword evidence="4 5" id="KW-0472">Membrane</keyword>
<dbReference type="InterPro" id="IPR035906">
    <property type="entry name" value="MetI-like_sf"/>
</dbReference>
<evidence type="ECO:0000313" key="8">
    <source>
        <dbReference type="EMBL" id="KYO57811.1"/>
    </source>
</evidence>
<reference evidence="7 10" key="2">
    <citation type="journal article" date="2018" name="Nat. Biotechnol.">
        <title>A standardized bacterial taxonomy based on genome phylogeny substantially revises the tree of life.</title>
        <authorList>
            <person name="Parks D.H."/>
            <person name="Chuvochina M."/>
            <person name="Waite D.W."/>
            <person name="Rinke C."/>
            <person name="Skarshewski A."/>
            <person name="Chaumeil P.A."/>
            <person name="Hugenholtz P."/>
        </authorList>
    </citation>
    <scope>NUCLEOTIDE SEQUENCE [LARGE SCALE GENOMIC DNA]</scope>
    <source>
        <strain evidence="7">UBA8739</strain>
    </source>
</reference>
<proteinExistence type="inferred from homology"/>
<feature type="transmembrane region" description="Helical" evidence="5">
    <location>
        <begin position="295"/>
        <end position="315"/>
    </location>
</feature>
<dbReference type="EMBL" id="DMAI01000381">
    <property type="protein sequence ID" value="HAE50335.1"/>
    <property type="molecule type" value="Genomic_DNA"/>
</dbReference>
<dbReference type="Pfam" id="PF12911">
    <property type="entry name" value="OppC_N"/>
    <property type="match status" value="1"/>
</dbReference>